<gene>
    <name evidence="11" type="ORF">H8S75_13865</name>
</gene>
<evidence type="ECO:0000313" key="12">
    <source>
        <dbReference type="Proteomes" id="UP000634672"/>
    </source>
</evidence>
<feature type="transmembrane region" description="Helical" evidence="10">
    <location>
        <begin position="180"/>
        <end position="205"/>
    </location>
</feature>
<evidence type="ECO:0000256" key="1">
    <source>
        <dbReference type="ARBA" id="ARBA00004651"/>
    </source>
</evidence>
<dbReference type="PANTHER" id="PTHR43823">
    <property type="entry name" value="SPORULATION PROTEIN YKVU"/>
    <property type="match status" value="1"/>
</dbReference>
<dbReference type="RefSeq" id="WP_187022124.1">
    <property type="nucleotide sequence ID" value="NZ_JACOPB010000005.1"/>
</dbReference>
<evidence type="ECO:0000256" key="9">
    <source>
        <dbReference type="ARBA" id="ARBA00023251"/>
    </source>
</evidence>
<feature type="transmembrane region" description="Helical" evidence="10">
    <location>
        <begin position="260"/>
        <end position="282"/>
    </location>
</feature>
<organism evidence="11 12">
    <name type="scientific">Hungatella hominis</name>
    <dbReference type="NCBI Taxonomy" id="2763050"/>
    <lineage>
        <taxon>Bacteria</taxon>
        <taxon>Bacillati</taxon>
        <taxon>Bacillota</taxon>
        <taxon>Clostridia</taxon>
        <taxon>Lachnospirales</taxon>
        <taxon>Lachnospiraceae</taxon>
        <taxon>Hungatella</taxon>
    </lineage>
</organism>
<feature type="transmembrane region" description="Helical" evidence="10">
    <location>
        <begin position="303"/>
        <end position="329"/>
    </location>
</feature>
<dbReference type="EMBL" id="JACOPB010000005">
    <property type="protein sequence ID" value="MBC5709041.1"/>
    <property type="molecule type" value="Genomic_DNA"/>
</dbReference>
<evidence type="ECO:0000256" key="4">
    <source>
        <dbReference type="ARBA" id="ARBA00022448"/>
    </source>
</evidence>
<feature type="transmembrane region" description="Helical" evidence="10">
    <location>
        <begin position="154"/>
        <end position="174"/>
    </location>
</feature>
<dbReference type="CDD" id="cd13143">
    <property type="entry name" value="MATE_MepA_like"/>
    <property type="match status" value="1"/>
</dbReference>
<evidence type="ECO:0000256" key="7">
    <source>
        <dbReference type="ARBA" id="ARBA00022989"/>
    </source>
</evidence>
<dbReference type="PANTHER" id="PTHR43823:SF3">
    <property type="entry name" value="MULTIDRUG EXPORT PROTEIN MEPA"/>
    <property type="match status" value="1"/>
</dbReference>
<evidence type="ECO:0000256" key="3">
    <source>
        <dbReference type="ARBA" id="ARBA00022106"/>
    </source>
</evidence>
<keyword evidence="8 10" id="KW-0472">Membrane</keyword>
<feature type="transmembrane region" description="Helical" evidence="10">
    <location>
        <begin position="226"/>
        <end position="248"/>
    </location>
</feature>
<protein>
    <recommendedName>
        <fullName evidence="3">Multidrug export protein MepA</fullName>
    </recommendedName>
</protein>
<accession>A0ABR7H7D4</accession>
<reference evidence="11 12" key="1">
    <citation type="submission" date="2020-08" db="EMBL/GenBank/DDBJ databases">
        <title>Genome public.</title>
        <authorList>
            <person name="Liu C."/>
            <person name="Sun Q."/>
        </authorList>
    </citation>
    <scope>NUCLEOTIDE SEQUENCE [LARGE SCALE GENOMIC DNA]</scope>
    <source>
        <strain evidence="11 12">NSJ-66</strain>
    </source>
</reference>
<dbReference type="InterPro" id="IPR051327">
    <property type="entry name" value="MATE_MepA_subfamily"/>
</dbReference>
<proteinExistence type="inferred from homology"/>
<keyword evidence="5" id="KW-1003">Cell membrane</keyword>
<dbReference type="PIRSF" id="PIRSF006603">
    <property type="entry name" value="DinF"/>
    <property type="match status" value="1"/>
</dbReference>
<evidence type="ECO:0000256" key="10">
    <source>
        <dbReference type="SAM" id="Phobius"/>
    </source>
</evidence>
<keyword evidence="7 10" id="KW-1133">Transmembrane helix</keyword>
<comment type="subcellular location">
    <subcellularLocation>
        <location evidence="1">Cell membrane</location>
        <topology evidence="1">Multi-pass membrane protein</topology>
    </subcellularLocation>
</comment>
<evidence type="ECO:0000256" key="6">
    <source>
        <dbReference type="ARBA" id="ARBA00022692"/>
    </source>
</evidence>
<evidence type="ECO:0000256" key="8">
    <source>
        <dbReference type="ARBA" id="ARBA00023136"/>
    </source>
</evidence>
<comment type="similarity">
    <text evidence="2">Belongs to the multi antimicrobial extrusion (MATE) (TC 2.A.66.1) family. MepA subfamily.</text>
</comment>
<feature type="transmembrane region" description="Helical" evidence="10">
    <location>
        <begin position="7"/>
        <end position="26"/>
    </location>
</feature>
<keyword evidence="12" id="KW-1185">Reference proteome</keyword>
<keyword evidence="6 10" id="KW-0812">Transmembrane</keyword>
<feature type="transmembrane region" description="Helical" evidence="10">
    <location>
        <begin position="349"/>
        <end position="371"/>
    </location>
</feature>
<evidence type="ECO:0000313" key="11">
    <source>
        <dbReference type="EMBL" id="MBC5709041.1"/>
    </source>
</evidence>
<feature type="transmembrane region" description="Helical" evidence="10">
    <location>
        <begin position="407"/>
        <end position="427"/>
    </location>
</feature>
<dbReference type="Proteomes" id="UP000634672">
    <property type="component" value="Unassembled WGS sequence"/>
</dbReference>
<dbReference type="Pfam" id="PF01554">
    <property type="entry name" value="MatE"/>
    <property type="match status" value="2"/>
</dbReference>
<dbReference type="InterPro" id="IPR048279">
    <property type="entry name" value="MdtK-like"/>
</dbReference>
<feature type="transmembrane region" description="Helical" evidence="10">
    <location>
        <begin position="84"/>
        <end position="106"/>
    </location>
</feature>
<sequence length="437" mass="48259">MLLKKFFKFVIPSIVSMWIFALYTMVDGMFVAWGVGESALASVNLSMPYVICIFSIGLLMATGTSTLISIALGQKKEEEASSLFSMNLVVLTIVSLVVTALTFLFLEPLAMFLGASPDNLEYVKSYVGTIGAFAVFFILSYNMEALVKTDGTPVVSTIGVMVCGLTNVILDYVFVMVFHWGVWGAAFATGLAQVASTIIFFTYFACFRKKLCFHRFKWNPGVYKKIIPLGLANGFTELSGGLVVFLFNQTILRVIGESGIVSYTVISYINTLVLNTMAGIAQGMQPVTSYHYGARELGHCRRLLKYSLLMEVIVSVVYVFVLEFFPQIFVGAFLDRRDGELFVYTIRALRLYSLSFLFIGFNVVSAGYFTAMERPWQSFAVSAGRGLFFLAAALGVMVVLLGENGIWLSPVVSEFICAILAAVFFLHKKTGPVKLRK</sequence>
<feature type="transmembrane region" description="Helical" evidence="10">
    <location>
        <begin position="46"/>
        <end position="72"/>
    </location>
</feature>
<evidence type="ECO:0000256" key="2">
    <source>
        <dbReference type="ARBA" id="ARBA00008417"/>
    </source>
</evidence>
<feature type="transmembrane region" description="Helical" evidence="10">
    <location>
        <begin position="126"/>
        <end position="142"/>
    </location>
</feature>
<dbReference type="InterPro" id="IPR045070">
    <property type="entry name" value="MATE_MepA-like"/>
</dbReference>
<comment type="caution">
    <text evidence="11">The sequence shown here is derived from an EMBL/GenBank/DDBJ whole genome shotgun (WGS) entry which is preliminary data.</text>
</comment>
<feature type="transmembrane region" description="Helical" evidence="10">
    <location>
        <begin position="383"/>
        <end position="401"/>
    </location>
</feature>
<name>A0ABR7H7D4_9FIRM</name>
<keyword evidence="9" id="KW-0046">Antibiotic resistance</keyword>
<dbReference type="InterPro" id="IPR002528">
    <property type="entry name" value="MATE_fam"/>
</dbReference>
<evidence type="ECO:0000256" key="5">
    <source>
        <dbReference type="ARBA" id="ARBA00022475"/>
    </source>
</evidence>
<keyword evidence="4" id="KW-0813">Transport</keyword>